<dbReference type="InterPro" id="IPR001471">
    <property type="entry name" value="AP2/ERF_dom"/>
</dbReference>
<keyword evidence="9" id="KW-1185">Reference proteome</keyword>
<gene>
    <name evidence="8" type="ORF">DH2020_012659</name>
</gene>
<evidence type="ECO:0000256" key="6">
    <source>
        <dbReference type="SAM" id="MobiDB-lite"/>
    </source>
</evidence>
<evidence type="ECO:0000256" key="1">
    <source>
        <dbReference type="ARBA" id="ARBA00004123"/>
    </source>
</evidence>
<reference evidence="8 9" key="1">
    <citation type="journal article" date="2021" name="Comput. Struct. Biotechnol. J.">
        <title>De novo genome assembly of the potent medicinal plant Rehmannia glutinosa using nanopore technology.</title>
        <authorList>
            <person name="Ma L."/>
            <person name="Dong C."/>
            <person name="Song C."/>
            <person name="Wang X."/>
            <person name="Zheng X."/>
            <person name="Niu Y."/>
            <person name="Chen S."/>
            <person name="Feng W."/>
        </authorList>
    </citation>
    <scope>NUCLEOTIDE SEQUENCE [LARGE SCALE GENOMIC DNA]</scope>
    <source>
        <strain evidence="8">DH-2019</strain>
    </source>
</reference>
<dbReference type="PRINTS" id="PR00367">
    <property type="entry name" value="ETHRSPELEMNT"/>
</dbReference>
<keyword evidence="3" id="KW-0238">DNA-binding</keyword>
<dbReference type="EMBL" id="JABTTQ020000006">
    <property type="protein sequence ID" value="KAK6153020.1"/>
    <property type="molecule type" value="Genomic_DNA"/>
</dbReference>
<dbReference type="PROSITE" id="PS51032">
    <property type="entry name" value="AP2_ERF"/>
    <property type="match status" value="1"/>
</dbReference>
<keyword evidence="5" id="KW-0539">Nucleus</keyword>
<evidence type="ECO:0000313" key="9">
    <source>
        <dbReference type="Proteomes" id="UP001318860"/>
    </source>
</evidence>
<evidence type="ECO:0000313" key="8">
    <source>
        <dbReference type="EMBL" id="KAK6153020.1"/>
    </source>
</evidence>
<evidence type="ECO:0000256" key="5">
    <source>
        <dbReference type="ARBA" id="ARBA00023242"/>
    </source>
</evidence>
<feature type="compositionally biased region" description="Polar residues" evidence="6">
    <location>
        <begin position="24"/>
        <end position="34"/>
    </location>
</feature>
<evidence type="ECO:0000256" key="4">
    <source>
        <dbReference type="ARBA" id="ARBA00023163"/>
    </source>
</evidence>
<keyword evidence="4" id="KW-0804">Transcription</keyword>
<dbReference type="InterPro" id="IPR036955">
    <property type="entry name" value="AP2/ERF_dom_sf"/>
</dbReference>
<dbReference type="Proteomes" id="UP001318860">
    <property type="component" value="Unassembled WGS sequence"/>
</dbReference>
<comment type="caution">
    <text evidence="8">The sequence shown here is derived from an EMBL/GenBank/DDBJ whole genome shotgun (WGS) entry which is preliminary data.</text>
</comment>
<name>A0ABR0X0L5_REHGL</name>
<dbReference type="SMART" id="SM00380">
    <property type="entry name" value="AP2"/>
    <property type="match status" value="1"/>
</dbReference>
<proteinExistence type="predicted"/>
<dbReference type="CDD" id="cd00018">
    <property type="entry name" value="AP2"/>
    <property type="match status" value="1"/>
</dbReference>
<feature type="region of interest" description="Disordered" evidence="6">
    <location>
        <begin position="24"/>
        <end position="51"/>
    </location>
</feature>
<evidence type="ECO:0000256" key="3">
    <source>
        <dbReference type="ARBA" id="ARBA00023125"/>
    </source>
</evidence>
<sequence>MVLLLKQNVLKRKRRETASNLLNCDSKQQSQNHQVDLASAPKTAKRSSKFRGVSKHRWTGRYEAHLWDKMSWNVTQKKKGKQEKAVAFQEGYQSTEELQGTQEEAARAYDIAAIEYRGINAVTNFDLSSYIRWLKPEASTSVSCQETKPYTDLIDSHSSCIIRRDFNEDALLKQEKLARKVPIIPCRKSSPTALGLLLQSSVYRELVEKNTNVSEEENDTENVKNLSSDDEFDVGIPFVVSSDELQKQLRFNYEDMLINTCPKF</sequence>
<keyword evidence="2" id="KW-0805">Transcription regulation</keyword>
<feature type="domain" description="AP2/ERF" evidence="7">
    <location>
        <begin position="49"/>
        <end position="126"/>
    </location>
</feature>
<dbReference type="PANTHER" id="PTHR32467">
    <property type="entry name" value="AP2-LIKE ETHYLENE-RESPONSIVE TRANSCRIPTION FACTOR"/>
    <property type="match status" value="1"/>
</dbReference>
<dbReference type="Gene3D" id="3.30.730.10">
    <property type="entry name" value="AP2/ERF domain"/>
    <property type="match status" value="1"/>
</dbReference>
<dbReference type="PANTHER" id="PTHR32467:SF81">
    <property type="entry name" value="OS06G0145700 PROTEIN"/>
    <property type="match status" value="1"/>
</dbReference>
<protein>
    <recommendedName>
        <fullName evidence="7">AP2/ERF domain-containing protein</fullName>
    </recommendedName>
</protein>
<dbReference type="SUPFAM" id="SSF54171">
    <property type="entry name" value="DNA-binding domain"/>
    <property type="match status" value="1"/>
</dbReference>
<accession>A0ABR0X0L5</accession>
<evidence type="ECO:0000256" key="2">
    <source>
        <dbReference type="ARBA" id="ARBA00023015"/>
    </source>
</evidence>
<comment type="subcellular location">
    <subcellularLocation>
        <location evidence="1">Nucleus</location>
    </subcellularLocation>
</comment>
<evidence type="ECO:0000259" key="7">
    <source>
        <dbReference type="PROSITE" id="PS51032"/>
    </source>
</evidence>
<dbReference type="InterPro" id="IPR016177">
    <property type="entry name" value="DNA-bd_dom_sf"/>
</dbReference>
<organism evidence="8 9">
    <name type="scientific">Rehmannia glutinosa</name>
    <name type="common">Chinese foxglove</name>
    <dbReference type="NCBI Taxonomy" id="99300"/>
    <lineage>
        <taxon>Eukaryota</taxon>
        <taxon>Viridiplantae</taxon>
        <taxon>Streptophyta</taxon>
        <taxon>Embryophyta</taxon>
        <taxon>Tracheophyta</taxon>
        <taxon>Spermatophyta</taxon>
        <taxon>Magnoliopsida</taxon>
        <taxon>eudicotyledons</taxon>
        <taxon>Gunneridae</taxon>
        <taxon>Pentapetalae</taxon>
        <taxon>asterids</taxon>
        <taxon>lamiids</taxon>
        <taxon>Lamiales</taxon>
        <taxon>Orobanchaceae</taxon>
        <taxon>Rehmannieae</taxon>
        <taxon>Rehmannia</taxon>
    </lineage>
</organism>